<dbReference type="Proteomes" id="UP000238375">
    <property type="component" value="Unassembled WGS sequence"/>
</dbReference>
<sequence>MAKKITVIHSAENLIFSIGDREVKLSESMPIKDAELIDAQYPGLYLKITEDTATTTPATTEPTKTK</sequence>
<evidence type="ECO:0000313" key="1">
    <source>
        <dbReference type="EMBL" id="PRY47100.1"/>
    </source>
</evidence>
<evidence type="ECO:0000313" key="2">
    <source>
        <dbReference type="Proteomes" id="UP000238375"/>
    </source>
</evidence>
<dbReference type="EMBL" id="PVTE01000001">
    <property type="protein sequence ID" value="PRY47100.1"/>
    <property type="molecule type" value="Genomic_DNA"/>
</dbReference>
<organism evidence="1 2">
    <name type="scientific">Spirosoma oryzae</name>
    <dbReference type="NCBI Taxonomy" id="1469603"/>
    <lineage>
        <taxon>Bacteria</taxon>
        <taxon>Pseudomonadati</taxon>
        <taxon>Bacteroidota</taxon>
        <taxon>Cytophagia</taxon>
        <taxon>Cytophagales</taxon>
        <taxon>Cytophagaceae</taxon>
        <taxon>Spirosoma</taxon>
    </lineage>
</organism>
<accession>A0A2T0TMZ8</accession>
<dbReference type="AlphaFoldDB" id="A0A2T0TMZ8"/>
<name>A0A2T0TMZ8_9BACT</name>
<protein>
    <submittedName>
        <fullName evidence="1">Uncharacterized protein</fullName>
    </submittedName>
</protein>
<comment type="caution">
    <text evidence="1">The sequence shown here is derived from an EMBL/GenBank/DDBJ whole genome shotgun (WGS) entry which is preliminary data.</text>
</comment>
<proteinExistence type="predicted"/>
<reference evidence="1 2" key="1">
    <citation type="submission" date="2018-03" db="EMBL/GenBank/DDBJ databases">
        <title>Genomic Encyclopedia of Archaeal and Bacterial Type Strains, Phase II (KMG-II): from individual species to whole genera.</title>
        <authorList>
            <person name="Goeker M."/>
        </authorList>
    </citation>
    <scope>NUCLEOTIDE SEQUENCE [LARGE SCALE GENOMIC DNA]</scope>
    <source>
        <strain evidence="1 2">DSM 28354</strain>
    </source>
</reference>
<keyword evidence="2" id="KW-1185">Reference proteome</keyword>
<gene>
    <name evidence="1" type="ORF">CLV58_101166</name>
</gene>